<organism evidence="5 6">
    <name type="scientific">Clostridium disporicum</name>
    <dbReference type="NCBI Taxonomy" id="84024"/>
    <lineage>
        <taxon>Bacteria</taxon>
        <taxon>Bacillati</taxon>
        <taxon>Bacillota</taxon>
        <taxon>Clostridia</taxon>
        <taxon>Eubacteriales</taxon>
        <taxon>Clostridiaceae</taxon>
        <taxon>Clostridium</taxon>
    </lineage>
</organism>
<dbReference type="PANTHER" id="PTHR11851:SF49">
    <property type="entry name" value="MITOCHONDRIAL-PROCESSING PEPTIDASE SUBUNIT ALPHA"/>
    <property type="match status" value="1"/>
</dbReference>
<comment type="similarity">
    <text evidence="1 2">Belongs to the peptidase M16 family.</text>
</comment>
<accession>A0A174FCI6</accession>
<name>A0A174FCI6_9CLOT</name>
<reference evidence="5 6" key="1">
    <citation type="submission" date="2015-09" db="EMBL/GenBank/DDBJ databases">
        <authorList>
            <consortium name="Pathogen Informatics"/>
        </authorList>
    </citation>
    <scope>NUCLEOTIDE SEQUENCE [LARGE SCALE GENOMIC DNA]</scope>
    <source>
        <strain evidence="5 6">2789STDY5834855</strain>
    </source>
</reference>
<dbReference type="SUPFAM" id="SSF63411">
    <property type="entry name" value="LuxS/MPP-like metallohydrolase"/>
    <property type="match status" value="2"/>
</dbReference>
<dbReference type="Gene3D" id="3.30.830.10">
    <property type="entry name" value="Metalloenzyme, LuxS/M16 peptidase-like"/>
    <property type="match status" value="2"/>
</dbReference>
<evidence type="ECO:0000256" key="1">
    <source>
        <dbReference type="ARBA" id="ARBA00007261"/>
    </source>
</evidence>
<dbReference type="Pfam" id="PF05193">
    <property type="entry name" value="Peptidase_M16_C"/>
    <property type="match status" value="1"/>
</dbReference>
<proteinExistence type="inferred from homology"/>
<protein>
    <submittedName>
        <fullName evidence="5">Peptidase M16 domain-containing protein</fullName>
        <ecNumber evidence="5">3.4.24.55</ecNumber>
    </submittedName>
</protein>
<dbReference type="Proteomes" id="UP000095558">
    <property type="component" value="Unassembled WGS sequence"/>
</dbReference>
<gene>
    <name evidence="5" type="primary">ptrA_2</name>
    <name evidence="5" type="ORF">ERS852470_02472</name>
</gene>
<dbReference type="EMBL" id="CYZV01000026">
    <property type="protein sequence ID" value="CUO47992.1"/>
    <property type="molecule type" value="Genomic_DNA"/>
</dbReference>
<dbReference type="InterPro" id="IPR011765">
    <property type="entry name" value="Pept_M16_N"/>
</dbReference>
<evidence type="ECO:0000259" key="3">
    <source>
        <dbReference type="Pfam" id="PF00675"/>
    </source>
</evidence>
<dbReference type="InterPro" id="IPR011249">
    <property type="entry name" value="Metalloenz_LuxS/M16"/>
</dbReference>
<dbReference type="InterPro" id="IPR050361">
    <property type="entry name" value="MPP/UQCRC_Complex"/>
</dbReference>
<dbReference type="AlphaFoldDB" id="A0A174FCI6"/>
<evidence type="ECO:0000313" key="6">
    <source>
        <dbReference type="Proteomes" id="UP000095558"/>
    </source>
</evidence>
<dbReference type="InterPro" id="IPR007863">
    <property type="entry name" value="Peptidase_M16_C"/>
</dbReference>
<evidence type="ECO:0000313" key="5">
    <source>
        <dbReference type="EMBL" id="CUO47992.1"/>
    </source>
</evidence>
<dbReference type="RefSeq" id="WP_055277200.1">
    <property type="nucleotide sequence ID" value="NZ_CYZV01000026.1"/>
</dbReference>
<sequence length="413" mass="47576">MIKLNFDVKKHILKNGLEVITIKKNTQISSINIGIKVGALNETLEEKGISHFIEHMIFKGTENRTFQRLNDELESLGGEYNAYTDYSQTVYSISCLEEEFINGIELLSDMLINSKLPEEEVDKERGVILAEIRSSKDSVEDFSFKRINEVAFEHSALKYDVAGLDENVKNFTRDQLYSYYKKYYVPNNSLITMVSSREHDDAIKEVEKYFGKWQPKEVKSLDVKDEKNKDIKVVTTKENIELSTIIYLFTFYDLDKKSELPLRILNHRLGESANSLLFREVRENRGLAYDIYSHLDITKNVKTLYVYTAVDEEDINDASKAIEEIFKDIKSKKIVIGNNDLNIMKKVHKTAVISTLEDSVELCSYILSQSLEGEDIFEFLEDMESLNSITADEIYEVANKVLNNPTIHILKSS</sequence>
<feature type="domain" description="Peptidase M16 C-terminal" evidence="4">
    <location>
        <begin position="170"/>
        <end position="333"/>
    </location>
</feature>
<dbReference type="GO" id="GO:0006508">
    <property type="term" value="P:proteolysis"/>
    <property type="evidence" value="ECO:0007669"/>
    <property type="project" value="InterPro"/>
</dbReference>
<evidence type="ECO:0000259" key="4">
    <source>
        <dbReference type="Pfam" id="PF05193"/>
    </source>
</evidence>
<dbReference type="OrthoDB" id="9811314at2"/>
<dbReference type="GO" id="GO:0046872">
    <property type="term" value="F:metal ion binding"/>
    <property type="evidence" value="ECO:0007669"/>
    <property type="project" value="InterPro"/>
</dbReference>
<dbReference type="EC" id="3.4.24.55" evidence="5"/>
<evidence type="ECO:0000256" key="2">
    <source>
        <dbReference type="RuleBase" id="RU004447"/>
    </source>
</evidence>
<dbReference type="InterPro" id="IPR001431">
    <property type="entry name" value="Pept_M16_Zn_BS"/>
</dbReference>
<feature type="domain" description="Peptidase M16 N-terminal" evidence="3">
    <location>
        <begin position="19"/>
        <end position="161"/>
    </location>
</feature>
<dbReference type="PANTHER" id="PTHR11851">
    <property type="entry name" value="METALLOPROTEASE"/>
    <property type="match status" value="1"/>
</dbReference>
<keyword evidence="5" id="KW-0378">Hydrolase</keyword>
<dbReference type="Pfam" id="PF00675">
    <property type="entry name" value="Peptidase_M16"/>
    <property type="match status" value="1"/>
</dbReference>
<dbReference type="GO" id="GO:0004222">
    <property type="term" value="F:metalloendopeptidase activity"/>
    <property type="evidence" value="ECO:0007669"/>
    <property type="project" value="UniProtKB-EC"/>
</dbReference>
<dbReference type="PROSITE" id="PS00143">
    <property type="entry name" value="INSULINASE"/>
    <property type="match status" value="1"/>
</dbReference>